<accession>A0A8H6W3K6</accession>
<name>A0A8H6W3K6_9AGAR</name>
<keyword evidence="1 3" id="KW-0547">Nucleotide-binding</keyword>
<evidence type="ECO:0000256" key="2">
    <source>
        <dbReference type="ARBA" id="ARBA00023134"/>
    </source>
</evidence>
<sequence>MSSLLSDLIRRAFPSTNPGFRAVMLGLNDSGKTTLLYRMKLAGQVIQTIPSIGFNVEDVVLQTGRLGIPLKLTCWDIGGCGHSHLLGLFAQQADISDAIIWLIDSASDEAWFKESLDEFAQILRHPNYSTQQQPILVIATKQDLPNRRSIDTIRQSIAPVLKNRHWFAVDVTLETSLLDGPLVRAFGWLQGALGARKIQQEQNEPPPPSPSKTPSALETWLIRADSDSPDDVFLRQFENLLLPSWDHYTHIRLAFVLLEKHGRQKGKDLLFSGIQDYITRAPRSQTNGRTFHVTMTYLWIQLVHFGMQSTPPSDKPGAFLRFLLVNPYVVDGGLWRDYYSKDIMMSPQAKEGMVLPDLKPLPSLVVRDAIKSVR</sequence>
<keyword evidence="4" id="KW-0479">Metal-binding</keyword>
<protein>
    <submittedName>
        <fullName evidence="5">ADP-ribosylation factor</fullName>
    </submittedName>
</protein>
<evidence type="ECO:0000256" key="3">
    <source>
        <dbReference type="PIRSR" id="PIRSR606689-1"/>
    </source>
</evidence>
<organism evidence="5 6">
    <name type="scientific">Mycena indigotica</name>
    <dbReference type="NCBI Taxonomy" id="2126181"/>
    <lineage>
        <taxon>Eukaryota</taxon>
        <taxon>Fungi</taxon>
        <taxon>Dikarya</taxon>
        <taxon>Basidiomycota</taxon>
        <taxon>Agaricomycotina</taxon>
        <taxon>Agaricomycetes</taxon>
        <taxon>Agaricomycetidae</taxon>
        <taxon>Agaricales</taxon>
        <taxon>Marasmiineae</taxon>
        <taxon>Mycenaceae</taxon>
        <taxon>Mycena</taxon>
    </lineage>
</organism>
<keyword evidence="4" id="KW-0460">Magnesium</keyword>
<dbReference type="InterPro" id="IPR024156">
    <property type="entry name" value="Small_GTPase_ARF"/>
</dbReference>
<keyword evidence="6" id="KW-1185">Reference proteome</keyword>
<evidence type="ECO:0000256" key="4">
    <source>
        <dbReference type="PIRSR" id="PIRSR606689-2"/>
    </source>
</evidence>
<dbReference type="SUPFAM" id="SSF52540">
    <property type="entry name" value="P-loop containing nucleoside triphosphate hydrolases"/>
    <property type="match status" value="1"/>
</dbReference>
<gene>
    <name evidence="5" type="ORF">MIND_00598600</name>
</gene>
<evidence type="ECO:0000313" key="6">
    <source>
        <dbReference type="Proteomes" id="UP000636479"/>
    </source>
</evidence>
<feature type="binding site" evidence="4">
    <location>
        <position position="51"/>
    </location>
    <ligand>
        <name>Mg(2+)</name>
        <dbReference type="ChEBI" id="CHEBI:18420"/>
    </ligand>
</feature>
<reference evidence="5" key="1">
    <citation type="submission" date="2020-05" db="EMBL/GenBank/DDBJ databases">
        <title>Mycena genomes resolve the evolution of fungal bioluminescence.</title>
        <authorList>
            <person name="Tsai I.J."/>
        </authorList>
    </citation>
    <scope>NUCLEOTIDE SEQUENCE</scope>
    <source>
        <strain evidence="5">171206Taipei</strain>
    </source>
</reference>
<evidence type="ECO:0000256" key="1">
    <source>
        <dbReference type="ARBA" id="ARBA00022741"/>
    </source>
</evidence>
<dbReference type="PANTHER" id="PTHR11711">
    <property type="entry name" value="ADP RIBOSYLATION FACTOR-RELATED"/>
    <property type="match status" value="1"/>
</dbReference>
<dbReference type="GO" id="GO:0003924">
    <property type="term" value="F:GTPase activity"/>
    <property type="evidence" value="ECO:0007669"/>
    <property type="project" value="InterPro"/>
</dbReference>
<dbReference type="EMBL" id="JACAZF010000005">
    <property type="protein sequence ID" value="KAF7303692.1"/>
    <property type="molecule type" value="Genomic_DNA"/>
</dbReference>
<dbReference type="GO" id="GO:0005525">
    <property type="term" value="F:GTP binding"/>
    <property type="evidence" value="ECO:0007669"/>
    <property type="project" value="UniProtKB-KW"/>
</dbReference>
<dbReference type="InterPro" id="IPR006689">
    <property type="entry name" value="Small_GTPase_ARF/SAR"/>
</dbReference>
<feature type="binding site" evidence="3">
    <location>
        <position position="79"/>
    </location>
    <ligand>
        <name>GTP</name>
        <dbReference type="ChEBI" id="CHEBI:37565"/>
    </ligand>
</feature>
<feature type="binding site" evidence="3">
    <location>
        <begin position="26"/>
        <end position="33"/>
    </location>
    <ligand>
        <name>GTP</name>
        <dbReference type="ChEBI" id="CHEBI:37565"/>
    </ligand>
</feature>
<dbReference type="Pfam" id="PF00025">
    <property type="entry name" value="Arf"/>
    <property type="match status" value="1"/>
</dbReference>
<dbReference type="PROSITE" id="PS51417">
    <property type="entry name" value="ARF"/>
    <property type="match status" value="1"/>
</dbReference>
<dbReference type="OrthoDB" id="427186at2759"/>
<dbReference type="Proteomes" id="UP000636479">
    <property type="component" value="Unassembled WGS sequence"/>
</dbReference>
<evidence type="ECO:0000313" key="5">
    <source>
        <dbReference type="EMBL" id="KAF7303692.1"/>
    </source>
</evidence>
<comment type="caution">
    <text evidence="5">The sequence shown here is derived from an EMBL/GenBank/DDBJ whole genome shotgun (WGS) entry which is preliminary data.</text>
</comment>
<dbReference type="SMART" id="SM00177">
    <property type="entry name" value="ARF"/>
    <property type="match status" value="1"/>
</dbReference>
<feature type="binding site" evidence="4">
    <location>
        <position position="33"/>
    </location>
    <ligand>
        <name>Mg(2+)</name>
        <dbReference type="ChEBI" id="CHEBI:18420"/>
    </ligand>
</feature>
<dbReference type="GeneID" id="59345259"/>
<dbReference type="Gene3D" id="3.40.50.300">
    <property type="entry name" value="P-loop containing nucleotide triphosphate hydrolases"/>
    <property type="match status" value="1"/>
</dbReference>
<dbReference type="GO" id="GO:0046872">
    <property type="term" value="F:metal ion binding"/>
    <property type="evidence" value="ECO:0007669"/>
    <property type="project" value="UniProtKB-KW"/>
</dbReference>
<dbReference type="InterPro" id="IPR027417">
    <property type="entry name" value="P-loop_NTPase"/>
</dbReference>
<keyword evidence="2 3" id="KW-0342">GTP-binding</keyword>
<proteinExistence type="predicted"/>
<dbReference type="RefSeq" id="XP_037220664.1">
    <property type="nucleotide sequence ID" value="XM_037362743.1"/>
</dbReference>
<dbReference type="AlphaFoldDB" id="A0A8H6W3K6"/>